<feature type="compositionally biased region" description="Low complexity" evidence="1">
    <location>
        <begin position="1714"/>
        <end position="1733"/>
    </location>
</feature>
<evidence type="ECO:0000256" key="1">
    <source>
        <dbReference type="SAM" id="MobiDB-lite"/>
    </source>
</evidence>
<feature type="compositionally biased region" description="Polar residues" evidence="1">
    <location>
        <begin position="366"/>
        <end position="381"/>
    </location>
</feature>
<gene>
    <name evidence="2" type="ORF">P154DRAFT_624469</name>
</gene>
<proteinExistence type="predicted"/>
<evidence type="ECO:0000313" key="2">
    <source>
        <dbReference type="EMBL" id="KAF1994806.1"/>
    </source>
</evidence>
<feature type="region of interest" description="Disordered" evidence="1">
    <location>
        <begin position="442"/>
        <end position="640"/>
    </location>
</feature>
<feature type="compositionally biased region" description="Polar residues" evidence="1">
    <location>
        <begin position="133"/>
        <end position="146"/>
    </location>
</feature>
<feature type="compositionally biased region" description="Polar residues" evidence="1">
    <location>
        <begin position="1045"/>
        <end position="1055"/>
    </location>
</feature>
<dbReference type="Proteomes" id="UP000799779">
    <property type="component" value="Unassembled WGS sequence"/>
</dbReference>
<dbReference type="EMBL" id="ML977651">
    <property type="protein sequence ID" value="KAF1994806.1"/>
    <property type="molecule type" value="Genomic_DNA"/>
</dbReference>
<feature type="compositionally biased region" description="Gly residues" evidence="1">
    <location>
        <begin position="1793"/>
        <end position="1802"/>
    </location>
</feature>
<feature type="compositionally biased region" description="Basic and acidic residues" evidence="1">
    <location>
        <begin position="343"/>
        <end position="354"/>
    </location>
</feature>
<sequence length="1802" mass="190524">MSDRAARSDNKTLPVATDTQIVMAEQITHDVVKEAQSMGRSSPIDDTVTSTNHSARDGGAPFEPTTANSHSSDSSLTASANASSATSAPADATETMDKTGEETLTTSMADSGDHEPSGGVAGDTKEHLANGDLSEQSASEDVSSQHAVGDASGGSDTDISRPGSVDQTKDRPAGHLRSNSTSIKKPTSFKSVSVTKSFLAKSATPVPSAKPGEKSAPTGQTSVSALQAARPRLVAKSGTGMGSLGRAAISKLNGASGPDASKVWNKNQPIPPPPPKQFTDEELKQQYGIHLATRLQADDSGKEAKWADIDDDEDDWAPETVEWMDGTKSTVAPAAENEPPPVEEPKPVPQKEEAPLEVEPPKPVASPSTNGQRPTSTSGTKTILKPGLSATGTTKTGLVQKGQPDKPTLVAKPSAPTPVKSPWAALPPVEKVSPVVINPPAQQASSRYMSRDSHGYDAMPPPHGPAKEIAPDDFNRSWRDDRGNRELFNSHSGRYEPVNEMRRGSVREGNYRQQPAVLQRPSHDGPAEPSAAFQTSRNSADAPPTWGRRRNSSNVSGGSGRRMSIDRRAPEHPLLPMNIQRRGSQSINGADASGTPRSSFSHKGAFSDLHNALPEQLPMHASPSLSNVQPGSPLGSVASQDIAVHSAPPLPPALAAPVVPVQTESPVEVQNRLMREKLERARLAKQKEKEQEEKEEAEKKERLRKKLEALGLADSSKPKSKEQTPAHAVAKSPQKEKAVPAPMQSPPKPPVPTSEGEVAQYGMMKVHQPHPVKKGNHGEAVSKPYVNAAPKLAPSPGKSHAEVVPKPATTPSLTEATPHQPLSNLNRENNRNVGEHSQGSVQPPVSESLAGHPAHKSAPPAAWTPSSLAQQPRPWISNVWGPPQTKERALGNGTFDSSYNRSQPRSGSQQLPVQPLPGASPAIALNAQLKPSQPQSQDTSTRPFVQPNMYTKTETLAAQKATIAPPVKPIAPPAPAMGGGWGNFAAAIRQDDQDMMKKKAQDIERYGGKTARPEMREKFIDHTAGSSQHIVHSKIGSHPSAPNAVVTQDTTQASIAQEPKQKDEVIKTVAASGNDAPSPQVTLPTGAHLPTATQAARSSRFFPRQSESTTQSSVSPNINDSPPPPETESHPAFAGDLNHPVVRMPKPTARVRLPPAVVAEPAAAATAEVPVTMPSRARLGLGARPLALDPEWQARFNSLLDKPQAPSLAAVPAIKVAHAGTATKAGSLAIAASSKAPLLDVREHRTSATVSLPNAPPNVPARRIFAVDSSREVTTCPSAEVVLLEEREFGSLPIVRLSKVPHLAAHEPAVGFPSTRPNSRFPRHMDITTKSSLYLLDDDRNAETIDVIIRLANMNQAITKAVPKKRGNRRGPSSNKPKRNFTPTNSPSGPSQTQRPPRKSTGYQGQASNSSSNVNGNAVPLLLMVVAAGLGGRLPFTRDDVKHQHLFYLFPSTAGSKQNASEGSNRHITTVPTNNYDGDFAHEAQAYWYLLVPLPSAHGRPSMRAIFSLLWKLRTIGFSALVLHPAHPNGKKPNPYARPSHPNHNPTFPSIQPSATSSSATRASRDQGFIPNSEQDARSRPASPRGGEDFLAEARMAVGRNPVTGRARGEGGKGGERGGSGSPGPSPISASGGGRVGVGGDAENRDDVSPSISPLSPLGTVRFPTPDLQGGPWASGANGLAPSPGSSPRLGHSRPAPTSTPNPGPAPSPPPAQPGVSTSPTPTTPTEPSAFSTHASAVRSATNKYDLYIKAMKKQREQAERAAQERLAKTGSRMPEGGYYAPPGWVPVEYYGPGRGSGRGGE</sequence>
<feature type="compositionally biased region" description="Polar residues" evidence="1">
    <location>
        <begin position="1371"/>
        <end position="1395"/>
    </location>
</feature>
<feature type="compositionally biased region" description="Polar residues" evidence="1">
    <location>
        <begin position="835"/>
        <end position="845"/>
    </location>
</feature>
<feature type="region of interest" description="Disordered" evidence="1">
    <location>
        <begin position="1756"/>
        <end position="1802"/>
    </location>
</feature>
<feature type="region of interest" description="Disordered" evidence="1">
    <location>
        <begin position="1038"/>
        <end position="1063"/>
    </location>
</feature>
<feature type="compositionally biased region" description="Polar residues" evidence="1">
    <location>
        <begin position="809"/>
        <end position="827"/>
    </location>
</feature>
<feature type="region of interest" description="Disordered" evidence="1">
    <location>
        <begin position="1360"/>
        <end position="1412"/>
    </location>
</feature>
<feature type="compositionally biased region" description="Polar residues" evidence="1">
    <location>
        <begin position="1105"/>
        <end position="1120"/>
    </location>
</feature>
<protein>
    <submittedName>
        <fullName evidence="2">Uncharacterized protein</fullName>
    </submittedName>
</protein>
<feature type="compositionally biased region" description="Pro residues" evidence="1">
    <location>
        <begin position="743"/>
        <end position="752"/>
    </location>
</feature>
<feature type="compositionally biased region" description="Basic and acidic residues" evidence="1">
    <location>
        <begin position="296"/>
        <end position="308"/>
    </location>
</feature>
<feature type="region of interest" description="Disordered" evidence="1">
    <location>
        <begin position="1092"/>
        <end position="1138"/>
    </location>
</feature>
<feature type="compositionally biased region" description="Basic and acidic residues" evidence="1">
    <location>
        <begin position="493"/>
        <end position="510"/>
    </location>
</feature>
<feature type="region of interest" description="Disordered" evidence="1">
    <location>
        <begin position="1529"/>
        <end position="1738"/>
    </location>
</feature>
<reference evidence="2" key="1">
    <citation type="journal article" date="2020" name="Stud. Mycol.">
        <title>101 Dothideomycetes genomes: a test case for predicting lifestyles and emergence of pathogens.</title>
        <authorList>
            <person name="Haridas S."/>
            <person name="Albert R."/>
            <person name="Binder M."/>
            <person name="Bloem J."/>
            <person name="Labutti K."/>
            <person name="Salamov A."/>
            <person name="Andreopoulos B."/>
            <person name="Baker S."/>
            <person name="Barry K."/>
            <person name="Bills G."/>
            <person name="Bluhm B."/>
            <person name="Cannon C."/>
            <person name="Castanera R."/>
            <person name="Culley D."/>
            <person name="Daum C."/>
            <person name="Ezra D."/>
            <person name="Gonzalez J."/>
            <person name="Henrissat B."/>
            <person name="Kuo A."/>
            <person name="Liang C."/>
            <person name="Lipzen A."/>
            <person name="Lutzoni F."/>
            <person name="Magnuson J."/>
            <person name="Mondo S."/>
            <person name="Nolan M."/>
            <person name="Ohm R."/>
            <person name="Pangilinan J."/>
            <person name="Park H.-J."/>
            <person name="Ramirez L."/>
            <person name="Alfaro M."/>
            <person name="Sun H."/>
            <person name="Tritt A."/>
            <person name="Yoshinaga Y."/>
            <person name="Zwiers L.-H."/>
            <person name="Turgeon B."/>
            <person name="Goodwin S."/>
            <person name="Spatafora J."/>
            <person name="Crous P."/>
            <person name="Grigoriev I."/>
        </authorList>
    </citation>
    <scope>NUCLEOTIDE SEQUENCE</scope>
    <source>
        <strain evidence="2">CBS 123094</strain>
    </source>
</reference>
<organism evidence="2 3">
    <name type="scientific">Amniculicola lignicola CBS 123094</name>
    <dbReference type="NCBI Taxonomy" id="1392246"/>
    <lineage>
        <taxon>Eukaryota</taxon>
        <taxon>Fungi</taxon>
        <taxon>Dikarya</taxon>
        <taxon>Ascomycota</taxon>
        <taxon>Pezizomycotina</taxon>
        <taxon>Dothideomycetes</taxon>
        <taxon>Pleosporomycetidae</taxon>
        <taxon>Pleosporales</taxon>
        <taxon>Amniculicolaceae</taxon>
        <taxon>Amniculicola</taxon>
    </lineage>
</organism>
<feature type="compositionally biased region" description="Basic and acidic residues" evidence="1">
    <location>
        <begin position="1756"/>
        <end position="1768"/>
    </location>
</feature>
<feature type="compositionally biased region" description="Polar residues" evidence="1">
    <location>
        <begin position="1542"/>
        <end position="1553"/>
    </location>
</feature>
<evidence type="ECO:0000313" key="3">
    <source>
        <dbReference type="Proteomes" id="UP000799779"/>
    </source>
</evidence>
<feature type="compositionally biased region" description="Polar residues" evidence="1">
    <location>
        <begin position="894"/>
        <end position="912"/>
    </location>
</feature>
<feature type="region of interest" description="Disordered" evidence="1">
    <location>
        <begin position="680"/>
        <end position="919"/>
    </location>
</feature>
<feature type="compositionally biased region" description="Low complexity" evidence="1">
    <location>
        <begin position="64"/>
        <end position="93"/>
    </location>
</feature>
<accession>A0A6A5WB20</accession>
<feature type="region of interest" description="Disordered" evidence="1">
    <location>
        <begin position="32"/>
        <end position="279"/>
    </location>
</feature>
<feature type="compositionally biased region" description="Pro residues" evidence="1">
    <location>
        <begin position="1698"/>
        <end position="1713"/>
    </location>
</feature>
<name>A0A6A5WB20_9PLEO</name>
<feature type="compositionally biased region" description="Basic and acidic residues" evidence="1">
    <location>
        <begin position="1607"/>
        <end position="1616"/>
    </location>
</feature>
<feature type="region of interest" description="Disordered" evidence="1">
    <location>
        <begin position="293"/>
        <end position="425"/>
    </location>
</feature>
<feature type="compositionally biased region" description="Gly residues" evidence="1">
    <location>
        <begin position="1631"/>
        <end position="1640"/>
    </location>
</feature>
<feature type="compositionally biased region" description="Basic and acidic residues" evidence="1">
    <location>
        <begin position="680"/>
        <end position="701"/>
    </location>
</feature>
<keyword evidence="3" id="KW-1185">Reference proteome</keyword>
<feature type="compositionally biased region" description="Polar residues" evidence="1">
    <location>
        <begin position="177"/>
        <end position="196"/>
    </location>
</feature>
<feature type="compositionally biased region" description="Basic and acidic residues" evidence="1">
    <location>
        <begin position="465"/>
        <end position="485"/>
    </location>
</feature>
<dbReference type="OrthoDB" id="5416983at2759"/>